<reference evidence="2" key="1">
    <citation type="submission" date="2020-01" db="EMBL/GenBank/DDBJ databases">
        <title>Genome Sequencing of Three Apophysomyces-Like Fungal Strains Confirms a Novel Fungal Genus in the Mucoromycota with divergent Burkholderia-like Endosymbiotic Bacteria.</title>
        <authorList>
            <person name="Stajich J.E."/>
            <person name="Macias A.M."/>
            <person name="Carter-House D."/>
            <person name="Lovett B."/>
            <person name="Kasson L.R."/>
            <person name="Berry K."/>
            <person name="Grigoriev I."/>
            <person name="Chang Y."/>
            <person name="Spatafora J."/>
            <person name="Kasson M.T."/>
        </authorList>
    </citation>
    <scope>NUCLEOTIDE SEQUENCE</scope>
    <source>
        <strain evidence="2">NRRL A-21654</strain>
    </source>
</reference>
<protein>
    <recommendedName>
        <fullName evidence="1">F-box domain-containing protein</fullName>
    </recommendedName>
</protein>
<evidence type="ECO:0000313" key="2">
    <source>
        <dbReference type="EMBL" id="KAF7725444.1"/>
    </source>
</evidence>
<evidence type="ECO:0000313" key="3">
    <source>
        <dbReference type="Proteomes" id="UP000605846"/>
    </source>
</evidence>
<name>A0A8H7ESU5_9FUNG</name>
<feature type="domain" description="F-box" evidence="1">
    <location>
        <begin position="16"/>
        <end position="61"/>
    </location>
</feature>
<sequence>MADIAAPKTVNDQSVVPAINQLPSEILLDIFVRLRKGKWFTLVHVCRLWNIVLVPELYRSIAIVSNEQLQSVADIVTDKQLGHLVRELRISTRLDEEQMALLPQLFPYVTELHGDTWEHDHLFSVLPKWKHLGKIEELFIEGNVPANFQTDSLGRQLKSLWVETKNIKEWIDTLVKLPLIEELTLTFVINKWKTIQGTISFTELEKIINNLPYLHSLRLENLWTYGELPEHISPCKTLHNLNLKVRFGNGWAQYFATKCRELEELTINRAQMHLDLALLARSCTQLKSLTMHSADAYCAVMDILEQIASPIEEVEFDMQDAVWFRKTIHSFHRTLTSIKIWTYEDMPIETLLTEDLKACRLLRELTLSRFTGRLDIDVILDRWDSLEHLFLQGEYIGLSNNCHATTKKPRLRSLQMNGEDISDDVFMWLARTCRKLSSIECWFIGESHRSRTICYPNQSLNLLSLRTYSNALFKLTQLSETECIKYKDRDGGQDDQAKDEMTGCTRWFHRVWDNGIATVYPIDPKGMNEALYEYYKDYDRPYLGDSLYEFYDTYNDHPISDAEANTERQREIPALPIISIICPHIDEICLYNCVVGN</sequence>
<dbReference type="Proteomes" id="UP000605846">
    <property type="component" value="Unassembled WGS sequence"/>
</dbReference>
<dbReference type="SUPFAM" id="SSF52058">
    <property type="entry name" value="L domain-like"/>
    <property type="match status" value="1"/>
</dbReference>
<dbReference type="SUPFAM" id="SSF81383">
    <property type="entry name" value="F-box domain"/>
    <property type="match status" value="1"/>
</dbReference>
<dbReference type="InterPro" id="IPR032675">
    <property type="entry name" value="LRR_dom_sf"/>
</dbReference>
<dbReference type="PROSITE" id="PS50181">
    <property type="entry name" value="FBOX"/>
    <property type="match status" value="1"/>
</dbReference>
<comment type="caution">
    <text evidence="2">The sequence shown here is derived from an EMBL/GenBank/DDBJ whole genome shotgun (WGS) entry which is preliminary data.</text>
</comment>
<dbReference type="Gene3D" id="3.80.10.10">
    <property type="entry name" value="Ribonuclease Inhibitor"/>
    <property type="match status" value="1"/>
</dbReference>
<dbReference type="InterPro" id="IPR001810">
    <property type="entry name" value="F-box_dom"/>
</dbReference>
<dbReference type="InterPro" id="IPR036047">
    <property type="entry name" value="F-box-like_dom_sf"/>
</dbReference>
<dbReference type="EMBL" id="JABAYA010000097">
    <property type="protein sequence ID" value="KAF7725444.1"/>
    <property type="molecule type" value="Genomic_DNA"/>
</dbReference>
<dbReference type="OrthoDB" id="2384815at2759"/>
<accession>A0A8H7ESU5</accession>
<evidence type="ECO:0000259" key="1">
    <source>
        <dbReference type="PROSITE" id="PS50181"/>
    </source>
</evidence>
<dbReference type="Pfam" id="PF12937">
    <property type="entry name" value="F-box-like"/>
    <property type="match status" value="1"/>
</dbReference>
<dbReference type="PANTHER" id="PTHR38926:SF5">
    <property type="entry name" value="F-BOX AND LEUCINE-RICH REPEAT PROTEIN 6"/>
    <property type="match status" value="1"/>
</dbReference>
<organism evidence="2 3">
    <name type="scientific">Apophysomyces ossiformis</name>
    <dbReference type="NCBI Taxonomy" id="679940"/>
    <lineage>
        <taxon>Eukaryota</taxon>
        <taxon>Fungi</taxon>
        <taxon>Fungi incertae sedis</taxon>
        <taxon>Mucoromycota</taxon>
        <taxon>Mucoromycotina</taxon>
        <taxon>Mucoromycetes</taxon>
        <taxon>Mucorales</taxon>
        <taxon>Mucorineae</taxon>
        <taxon>Mucoraceae</taxon>
        <taxon>Apophysomyces</taxon>
    </lineage>
</organism>
<keyword evidence="3" id="KW-1185">Reference proteome</keyword>
<dbReference type="PANTHER" id="PTHR38926">
    <property type="entry name" value="F-BOX DOMAIN CONTAINING PROTEIN, EXPRESSED"/>
    <property type="match status" value="1"/>
</dbReference>
<proteinExistence type="predicted"/>
<dbReference type="AlphaFoldDB" id="A0A8H7ESU5"/>
<gene>
    <name evidence="2" type="ORF">EC973_009618</name>
</gene>